<name>A0A0B5E150_9RHOB</name>
<dbReference type="InterPro" id="IPR008995">
    <property type="entry name" value="Mo/tungstate-bd_C_term_dom"/>
</dbReference>
<dbReference type="InterPro" id="IPR003439">
    <property type="entry name" value="ABC_transporter-like_ATP-bd"/>
</dbReference>
<keyword evidence="1" id="KW-0813">Transport</keyword>
<dbReference type="AlphaFoldDB" id="A0A0B5E150"/>
<dbReference type="HOGENOM" id="CLU_000604_1_1_5"/>
<dbReference type="PROSITE" id="PS00211">
    <property type="entry name" value="ABC_TRANSPORTER_1"/>
    <property type="match status" value="1"/>
</dbReference>
<dbReference type="InterPro" id="IPR027417">
    <property type="entry name" value="P-loop_NTPase"/>
</dbReference>
<evidence type="ECO:0000256" key="2">
    <source>
        <dbReference type="ARBA" id="ARBA00022741"/>
    </source>
</evidence>
<evidence type="ECO:0000313" key="6">
    <source>
        <dbReference type="EMBL" id="AJE46152.1"/>
    </source>
</evidence>
<dbReference type="SMART" id="SM00382">
    <property type="entry name" value="AAA"/>
    <property type="match status" value="1"/>
</dbReference>
<evidence type="ECO:0000259" key="5">
    <source>
        <dbReference type="PROSITE" id="PS50893"/>
    </source>
</evidence>
<dbReference type="InterPro" id="IPR003593">
    <property type="entry name" value="AAA+_ATPase"/>
</dbReference>
<dbReference type="OrthoDB" id="9802264at2"/>
<dbReference type="GO" id="GO:0016887">
    <property type="term" value="F:ATP hydrolysis activity"/>
    <property type="evidence" value="ECO:0007669"/>
    <property type="project" value="InterPro"/>
</dbReference>
<dbReference type="InterPro" id="IPR017871">
    <property type="entry name" value="ABC_transporter-like_CS"/>
</dbReference>
<keyword evidence="7" id="KW-1185">Reference proteome</keyword>
<evidence type="ECO:0000313" key="7">
    <source>
        <dbReference type="Proteomes" id="UP000031521"/>
    </source>
</evidence>
<dbReference type="EMBL" id="CP004393">
    <property type="protein sequence ID" value="AJE46152.1"/>
    <property type="molecule type" value="Genomic_DNA"/>
</dbReference>
<sequence length="390" mass="41948">MSQVDISGLSKSFGNASALNALDLGIADGEFVVLLGPSGCGKTTALRCIAGLEYPDAGTIHIGGREVVAPQSSLFVPPHRRGIGMVFQSYALWPHMTIEANVGYPLRARGADRATIRRKTSELLELVGLDGFARRHPAELSGGQQQRVALARALVADPALVLFDEPLSNLDAQLRIRLRDEIRRIHSTRRRTSIYVTHDHAEALTLADRIVLLNRGRIEQQGTPDEIFLAPRSRFVAEFVGIHNFLPGRITGHTAHGVTFRPDTWQSDLNVASTSRPAIGARATAGFRTSSATAVATPDDDRGFSARLIATSYTGERFDAQVDAGGHTLTVSLPLSGHGGVRAGEGYVHIRIQPSEILLLPDPETSPETTPAEHPREGVRVAPPGTQAAE</sequence>
<dbReference type="PROSITE" id="PS50893">
    <property type="entry name" value="ABC_TRANSPORTER_2"/>
    <property type="match status" value="1"/>
</dbReference>
<dbReference type="SUPFAM" id="SSF52540">
    <property type="entry name" value="P-loop containing nucleoside triphosphate hydrolases"/>
    <property type="match status" value="1"/>
</dbReference>
<gene>
    <name evidence="6" type="ORF">P73_1437</name>
</gene>
<evidence type="ECO:0000256" key="1">
    <source>
        <dbReference type="ARBA" id="ARBA00022448"/>
    </source>
</evidence>
<reference evidence="6 7" key="1">
    <citation type="journal article" date="2014" name="Int. J. Syst. Evol. Microbiol.">
        <title>Celeribacter indicus sp. nov., a polycyclic aromatic hydrocarbon-degrading bacterium from deep-sea sediment and reclassification of Huaishuia halophila as Celeribacter halophilus comb. nov.</title>
        <authorList>
            <person name="Lai Q."/>
            <person name="Cao J."/>
            <person name="Yuan J."/>
            <person name="Li F."/>
            <person name="Shao Z."/>
        </authorList>
    </citation>
    <scope>NUCLEOTIDE SEQUENCE [LARGE SCALE GENOMIC DNA]</scope>
    <source>
        <strain evidence="6">P73</strain>
    </source>
</reference>
<keyword evidence="2" id="KW-0547">Nucleotide-binding</keyword>
<dbReference type="STRING" id="1208324.P73_1437"/>
<feature type="domain" description="ABC transporter" evidence="5">
    <location>
        <begin position="4"/>
        <end position="240"/>
    </location>
</feature>
<dbReference type="RefSeq" id="WP_052453094.1">
    <property type="nucleotide sequence ID" value="NZ_CP004393.1"/>
</dbReference>
<dbReference type="Gene3D" id="3.40.50.300">
    <property type="entry name" value="P-loop containing nucleotide triphosphate hydrolases"/>
    <property type="match status" value="1"/>
</dbReference>
<dbReference type="Pfam" id="PF00005">
    <property type="entry name" value="ABC_tran"/>
    <property type="match status" value="1"/>
</dbReference>
<dbReference type="GO" id="GO:0005524">
    <property type="term" value="F:ATP binding"/>
    <property type="evidence" value="ECO:0007669"/>
    <property type="project" value="UniProtKB-KW"/>
</dbReference>
<dbReference type="FunFam" id="3.40.50.300:FF:000425">
    <property type="entry name" value="Probable ABC transporter, ATP-binding subunit"/>
    <property type="match status" value="1"/>
</dbReference>
<organism evidence="6 7">
    <name type="scientific">Celeribacter indicus</name>
    <dbReference type="NCBI Taxonomy" id="1208324"/>
    <lineage>
        <taxon>Bacteria</taxon>
        <taxon>Pseudomonadati</taxon>
        <taxon>Pseudomonadota</taxon>
        <taxon>Alphaproteobacteria</taxon>
        <taxon>Rhodobacterales</taxon>
        <taxon>Roseobacteraceae</taxon>
        <taxon>Celeribacter</taxon>
    </lineage>
</organism>
<dbReference type="GO" id="GO:0015697">
    <property type="term" value="P:quaternary ammonium group transport"/>
    <property type="evidence" value="ECO:0007669"/>
    <property type="project" value="UniProtKB-ARBA"/>
</dbReference>
<feature type="region of interest" description="Disordered" evidence="4">
    <location>
        <begin position="360"/>
        <end position="390"/>
    </location>
</feature>
<proteinExistence type="predicted"/>
<accession>A0A0B5E150</accession>
<dbReference type="KEGG" id="cid:P73_1437"/>
<dbReference type="SUPFAM" id="SSF50331">
    <property type="entry name" value="MOP-like"/>
    <property type="match status" value="1"/>
</dbReference>
<dbReference type="Proteomes" id="UP000031521">
    <property type="component" value="Chromosome"/>
</dbReference>
<evidence type="ECO:0000256" key="3">
    <source>
        <dbReference type="ARBA" id="ARBA00022840"/>
    </source>
</evidence>
<dbReference type="PANTHER" id="PTHR42781:SF4">
    <property type="entry name" value="SPERMIDINE_PUTRESCINE IMPORT ATP-BINDING PROTEIN POTA"/>
    <property type="match status" value="1"/>
</dbReference>
<dbReference type="InterPro" id="IPR050093">
    <property type="entry name" value="ABC_SmlMolc_Importer"/>
</dbReference>
<protein>
    <submittedName>
        <fullName evidence="6">Spermidine/putrescine ABC transporter ATPase</fullName>
    </submittedName>
</protein>
<dbReference type="PANTHER" id="PTHR42781">
    <property type="entry name" value="SPERMIDINE/PUTRESCINE IMPORT ATP-BINDING PROTEIN POTA"/>
    <property type="match status" value="1"/>
</dbReference>
<evidence type="ECO:0000256" key="4">
    <source>
        <dbReference type="SAM" id="MobiDB-lite"/>
    </source>
</evidence>
<keyword evidence="3" id="KW-0067">ATP-binding</keyword>